<dbReference type="AlphaFoldDB" id="A0AA38M7G7"/>
<protein>
    <submittedName>
        <fullName evidence="2">Uncharacterized protein</fullName>
    </submittedName>
</protein>
<feature type="transmembrane region" description="Helical" evidence="1">
    <location>
        <begin position="110"/>
        <end position="133"/>
    </location>
</feature>
<dbReference type="EMBL" id="JALNTZ010000007">
    <property type="protein sequence ID" value="KAJ3645998.1"/>
    <property type="molecule type" value="Genomic_DNA"/>
</dbReference>
<keyword evidence="1" id="KW-0812">Transmembrane</keyword>
<evidence type="ECO:0000256" key="1">
    <source>
        <dbReference type="SAM" id="Phobius"/>
    </source>
</evidence>
<evidence type="ECO:0000313" key="2">
    <source>
        <dbReference type="EMBL" id="KAJ3645998.1"/>
    </source>
</evidence>
<gene>
    <name evidence="2" type="ORF">Zmor_023611</name>
</gene>
<feature type="transmembrane region" description="Helical" evidence="1">
    <location>
        <begin position="145"/>
        <end position="166"/>
    </location>
</feature>
<accession>A0AA38M7G7</accession>
<evidence type="ECO:0000313" key="3">
    <source>
        <dbReference type="Proteomes" id="UP001168821"/>
    </source>
</evidence>
<reference evidence="2" key="1">
    <citation type="journal article" date="2023" name="G3 (Bethesda)">
        <title>Whole genome assemblies of Zophobas morio and Tenebrio molitor.</title>
        <authorList>
            <person name="Kaur S."/>
            <person name="Stinson S.A."/>
            <person name="diCenzo G.C."/>
        </authorList>
    </citation>
    <scope>NUCLEOTIDE SEQUENCE</scope>
    <source>
        <strain evidence="2">QUZm001</strain>
    </source>
</reference>
<proteinExistence type="predicted"/>
<keyword evidence="1" id="KW-1133">Transmembrane helix</keyword>
<keyword evidence="3" id="KW-1185">Reference proteome</keyword>
<comment type="caution">
    <text evidence="2">The sequence shown here is derived from an EMBL/GenBank/DDBJ whole genome shotgun (WGS) entry which is preliminary data.</text>
</comment>
<organism evidence="2 3">
    <name type="scientific">Zophobas morio</name>
    <dbReference type="NCBI Taxonomy" id="2755281"/>
    <lineage>
        <taxon>Eukaryota</taxon>
        <taxon>Metazoa</taxon>
        <taxon>Ecdysozoa</taxon>
        <taxon>Arthropoda</taxon>
        <taxon>Hexapoda</taxon>
        <taxon>Insecta</taxon>
        <taxon>Pterygota</taxon>
        <taxon>Neoptera</taxon>
        <taxon>Endopterygota</taxon>
        <taxon>Coleoptera</taxon>
        <taxon>Polyphaga</taxon>
        <taxon>Cucujiformia</taxon>
        <taxon>Tenebrionidae</taxon>
        <taxon>Zophobas</taxon>
    </lineage>
</organism>
<name>A0AA38M7G7_9CUCU</name>
<dbReference type="Proteomes" id="UP001168821">
    <property type="component" value="Unassembled WGS sequence"/>
</dbReference>
<keyword evidence="1" id="KW-0472">Membrane</keyword>
<feature type="transmembrane region" description="Helical" evidence="1">
    <location>
        <begin position="86"/>
        <end position="104"/>
    </location>
</feature>
<feature type="transmembrane region" description="Helical" evidence="1">
    <location>
        <begin position="34"/>
        <end position="55"/>
    </location>
</feature>
<sequence>MKIPFYSIIGPHLKRNYYFIRHFCSHPFLCISDFYTLILGILGVVFSVFDIAMIVRCGPTLPGYLVKARGDFGKVIQPTMERDLKLIALLVSFEYYLFLVIGVLSKNPVFFLPFLVLYAFIIIMEITTLFLRLFTDGFNFNKSSLFTSMFVVYNWLCVFCCFWHKMEYCDY</sequence>